<evidence type="ECO:0008006" key="4">
    <source>
        <dbReference type="Google" id="ProtNLM"/>
    </source>
</evidence>
<evidence type="ECO:0000256" key="1">
    <source>
        <dbReference type="SAM" id="Phobius"/>
    </source>
</evidence>
<keyword evidence="1" id="KW-0812">Transmembrane</keyword>
<dbReference type="Proteomes" id="UP001589605">
    <property type="component" value="Unassembled WGS sequence"/>
</dbReference>
<evidence type="ECO:0000313" key="2">
    <source>
        <dbReference type="EMBL" id="MFB9054171.1"/>
    </source>
</evidence>
<comment type="caution">
    <text evidence="2">The sequence shown here is derived from an EMBL/GenBank/DDBJ whole genome shotgun (WGS) entry which is preliminary data.</text>
</comment>
<dbReference type="RefSeq" id="WP_382383627.1">
    <property type="nucleotide sequence ID" value="NZ_JBHMEZ010000012.1"/>
</dbReference>
<organism evidence="2 3">
    <name type="scientific">Formosa undariae</name>
    <dbReference type="NCBI Taxonomy" id="1325436"/>
    <lineage>
        <taxon>Bacteria</taxon>
        <taxon>Pseudomonadati</taxon>
        <taxon>Bacteroidota</taxon>
        <taxon>Flavobacteriia</taxon>
        <taxon>Flavobacteriales</taxon>
        <taxon>Flavobacteriaceae</taxon>
        <taxon>Formosa</taxon>
    </lineage>
</organism>
<keyword evidence="1" id="KW-0472">Membrane</keyword>
<reference evidence="2 3" key="1">
    <citation type="submission" date="2024-09" db="EMBL/GenBank/DDBJ databases">
        <authorList>
            <person name="Sun Q."/>
            <person name="Mori K."/>
        </authorList>
    </citation>
    <scope>NUCLEOTIDE SEQUENCE [LARGE SCALE GENOMIC DNA]</scope>
    <source>
        <strain evidence="2 3">CECT 8286</strain>
    </source>
</reference>
<sequence length="162" mass="19043">MILTVPFAIILVLLFVVLFIFSRSIDKRIWVSLLISLVLTPIVYFYLLYPLINIFSTYHHEKHFETEVWKEKPAYRYEMANDLEQSDVLIGKTKSEIKDILGKPGWFSWNDAIKANDSNYWNYNLGLKPGAFNTSQECLEITFEGNKAKLLEHYQLEKKDNE</sequence>
<accession>A0ABV5F402</accession>
<proteinExistence type="predicted"/>
<evidence type="ECO:0000313" key="3">
    <source>
        <dbReference type="Proteomes" id="UP001589605"/>
    </source>
</evidence>
<feature type="transmembrane region" description="Helical" evidence="1">
    <location>
        <begin position="6"/>
        <end position="22"/>
    </location>
</feature>
<keyword evidence="3" id="KW-1185">Reference proteome</keyword>
<dbReference type="EMBL" id="JBHMEZ010000012">
    <property type="protein sequence ID" value="MFB9054171.1"/>
    <property type="molecule type" value="Genomic_DNA"/>
</dbReference>
<feature type="transmembrane region" description="Helical" evidence="1">
    <location>
        <begin position="29"/>
        <end position="49"/>
    </location>
</feature>
<name>A0ABV5F402_9FLAO</name>
<keyword evidence="1" id="KW-1133">Transmembrane helix</keyword>
<protein>
    <recommendedName>
        <fullName evidence="4">Outer membrane protein assembly factor BamE</fullName>
    </recommendedName>
</protein>
<gene>
    <name evidence="2" type="ORF">ACFFVB_13870</name>
</gene>